<comment type="caution">
    <text evidence="2">The sequence shown here is derived from an EMBL/GenBank/DDBJ whole genome shotgun (WGS) entry which is preliminary data.</text>
</comment>
<sequence>MTTLLMDVMSSPSGVDAAFDSSLWVNTDSGSLDIDAPLKPVSLATDEDAWLFGGEKPEISIREIQVVAADASDAMEPLKITAPDHTDDVEMTSSSCTEEDTDDDDDAATQFLLAQAMGSPVDELDAMTAFMVDLVDPFQEVVVSSDDMSAPTVAPVQLPRRKTAPTTAVSEKEMSKRLERLRAKVAHLDSMYFARAHGHPDNATRVKNVRNLERALRVASGVAQENYKLRSMTESVHECNARFLEDMSGVLNSEPMMHALRDAAVDKACSAAIMATARRAAESAATSSSASQQEMMGWTTTTNIEGAGVLSLTATKEFSAGDDFTQVVEKAWTACFEGKASVLPRVSHVVKRLSENVAVMAFDSVDSTGPICRVHRDIAAVFRVLTTSGVLIGMNSLSPAMWMNQVPRVEAVEYVSKGLRWVQFTKSGVAETEHFTVRTGLLMPCLSHAVAHREGTDAMELLLQWEQAQLHQPLPFSLVL</sequence>
<name>A0AAD5LT42_PYTIN</name>
<keyword evidence="3" id="KW-1185">Reference proteome</keyword>
<proteinExistence type="predicted"/>
<feature type="region of interest" description="Disordered" evidence="1">
    <location>
        <begin position="84"/>
        <end position="103"/>
    </location>
</feature>
<evidence type="ECO:0000313" key="2">
    <source>
        <dbReference type="EMBL" id="KAJ0409608.1"/>
    </source>
</evidence>
<evidence type="ECO:0000256" key="1">
    <source>
        <dbReference type="SAM" id="MobiDB-lite"/>
    </source>
</evidence>
<protein>
    <submittedName>
        <fullName evidence="2">Uncharacterized protein</fullName>
    </submittedName>
</protein>
<dbReference type="EMBL" id="JAKCXM010000003">
    <property type="protein sequence ID" value="KAJ0409608.1"/>
    <property type="molecule type" value="Genomic_DNA"/>
</dbReference>
<dbReference type="Proteomes" id="UP001209570">
    <property type="component" value="Unassembled WGS sequence"/>
</dbReference>
<reference evidence="2" key="1">
    <citation type="submission" date="2021-12" db="EMBL/GenBank/DDBJ databases">
        <title>Prjna785345.</title>
        <authorList>
            <person name="Rujirawat T."/>
            <person name="Krajaejun T."/>
        </authorList>
    </citation>
    <scope>NUCLEOTIDE SEQUENCE</scope>
    <source>
        <strain evidence="2">Pi057C3</strain>
    </source>
</reference>
<dbReference type="AlphaFoldDB" id="A0AAD5LT42"/>
<evidence type="ECO:0000313" key="3">
    <source>
        <dbReference type="Proteomes" id="UP001209570"/>
    </source>
</evidence>
<gene>
    <name evidence="2" type="ORF">P43SY_008480</name>
</gene>
<accession>A0AAD5LT42</accession>
<organism evidence="2 3">
    <name type="scientific">Pythium insidiosum</name>
    <name type="common">Pythiosis disease agent</name>
    <dbReference type="NCBI Taxonomy" id="114742"/>
    <lineage>
        <taxon>Eukaryota</taxon>
        <taxon>Sar</taxon>
        <taxon>Stramenopiles</taxon>
        <taxon>Oomycota</taxon>
        <taxon>Peronosporomycetes</taxon>
        <taxon>Pythiales</taxon>
        <taxon>Pythiaceae</taxon>
        <taxon>Pythium</taxon>
    </lineage>
</organism>